<reference evidence="2 3" key="1">
    <citation type="journal article" date="2018" name="BMC Genomics">
        <title>Comparative genome analyses reveal sequence features reflecting distinct modes of host-adaptation between dicot and monocot powdery mildew.</title>
        <authorList>
            <person name="Wu Y."/>
            <person name="Ma X."/>
            <person name="Pan Z."/>
            <person name="Kale S.D."/>
            <person name="Song Y."/>
            <person name="King H."/>
            <person name="Zhang Q."/>
            <person name="Presley C."/>
            <person name="Deng X."/>
            <person name="Wei C.I."/>
            <person name="Xiao S."/>
        </authorList>
    </citation>
    <scope>NUCLEOTIDE SEQUENCE [LARGE SCALE GENOMIC DNA]</scope>
    <source>
        <strain evidence="2">UMSG1</strain>
    </source>
</reference>
<protein>
    <submittedName>
        <fullName evidence="2">Hyporthetical protein</fullName>
    </submittedName>
</protein>
<feature type="transmembrane region" description="Helical" evidence="1">
    <location>
        <begin position="262"/>
        <end position="280"/>
    </location>
</feature>
<accession>A0A420IMZ3</accession>
<organism evidence="2 3">
    <name type="scientific">Golovinomyces cichoracearum</name>
    <dbReference type="NCBI Taxonomy" id="62708"/>
    <lineage>
        <taxon>Eukaryota</taxon>
        <taxon>Fungi</taxon>
        <taxon>Dikarya</taxon>
        <taxon>Ascomycota</taxon>
        <taxon>Pezizomycotina</taxon>
        <taxon>Leotiomycetes</taxon>
        <taxon>Erysiphales</taxon>
        <taxon>Erysiphaceae</taxon>
        <taxon>Golovinomyces</taxon>
    </lineage>
</organism>
<dbReference type="EMBL" id="MCBS01023090">
    <property type="protein sequence ID" value="RKF75926.1"/>
    <property type="molecule type" value="Genomic_DNA"/>
</dbReference>
<keyword evidence="1" id="KW-0812">Transmembrane</keyword>
<proteinExistence type="predicted"/>
<comment type="caution">
    <text evidence="2">The sequence shown here is derived from an EMBL/GenBank/DDBJ whole genome shotgun (WGS) entry which is preliminary data.</text>
</comment>
<sequence>MDYKTNPSTYSDLNLLFAFKEDFEQWTITEFKTLDSRIRRELRQTVRYGGMYTGKSDISRLPQARESSQLIEASEGNDLKTTFKQDNDQDYDETSLIDSKEYRMIPPKCVANQPLDAAKLTTFVRIWDKAYNYTGEPYDILDDKVRYFLDTCFAAQIKTSQFYAVFSMALARRANEYYLANVDSAVTFRDMYNKIKMHFDTENYNDWKSCSYARMRTESKNTDPAIVLQKLLDKLQLCQRSLGHSYQGDDHRMANTFQARNGLIYTVGSFLAIIVATKIVT</sequence>
<dbReference type="Proteomes" id="UP000285326">
    <property type="component" value="Unassembled WGS sequence"/>
</dbReference>
<evidence type="ECO:0000313" key="3">
    <source>
        <dbReference type="Proteomes" id="UP000285326"/>
    </source>
</evidence>
<name>A0A420IMZ3_9PEZI</name>
<evidence type="ECO:0000256" key="1">
    <source>
        <dbReference type="SAM" id="Phobius"/>
    </source>
</evidence>
<gene>
    <name evidence="2" type="ORF">GcM1_230005</name>
</gene>
<keyword evidence="1" id="KW-1133">Transmembrane helix</keyword>
<keyword evidence="1" id="KW-0472">Membrane</keyword>
<dbReference type="AlphaFoldDB" id="A0A420IMZ3"/>
<evidence type="ECO:0000313" key="2">
    <source>
        <dbReference type="EMBL" id="RKF75926.1"/>
    </source>
</evidence>